<evidence type="ECO:0000313" key="3">
    <source>
        <dbReference type="EMBL" id="EFN51835.1"/>
    </source>
</evidence>
<dbReference type="KEGG" id="cvr:CHLNCDRAFT_139686"/>
<name>E1ZQP8_CHLVA</name>
<gene>
    <name evidence="3" type="ORF">CHLNCDRAFT_139686</name>
</gene>
<proteinExistence type="predicted"/>
<feature type="compositionally biased region" description="Basic and acidic residues" evidence="1">
    <location>
        <begin position="14"/>
        <end position="34"/>
    </location>
</feature>
<feature type="region of interest" description="Disordered" evidence="1">
    <location>
        <begin position="67"/>
        <end position="97"/>
    </location>
</feature>
<dbReference type="InParanoid" id="E1ZQP8"/>
<organism evidence="4">
    <name type="scientific">Chlorella variabilis</name>
    <name type="common">Green alga</name>
    <dbReference type="NCBI Taxonomy" id="554065"/>
    <lineage>
        <taxon>Eukaryota</taxon>
        <taxon>Viridiplantae</taxon>
        <taxon>Chlorophyta</taxon>
        <taxon>core chlorophytes</taxon>
        <taxon>Trebouxiophyceae</taxon>
        <taxon>Chlorellales</taxon>
        <taxon>Chlorellaceae</taxon>
        <taxon>Chlorella clade</taxon>
        <taxon>Chlorella</taxon>
    </lineage>
</organism>
<dbReference type="OrthoDB" id="205569at2759"/>
<evidence type="ECO:0000313" key="4">
    <source>
        <dbReference type="Proteomes" id="UP000008141"/>
    </source>
</evidence>
<dbReference type="GO" id="GO:0006396">
    <property type="term" value="P:RNA processing"/>
    <property type="evidence" value="ECO:0007669"/>
    <property type="project" value="InterPro"/>
</dbReference>
<accession>E1ZQP8</accession>
<dbReference type="STRING" id="554065.E1ZQP8"/>
<dbReference type="AlphaFoldDB" id="E1ZQP8"/>
<sequence>MVKKKAGREINPADAHRKAERAKEIARNKKERQLQRAALKQRLKKKALQQAYDLAIKRKMEEEAAARMGGRGLEEIAAEPVGRPEDSELSHMPPLSGSYEADQQLRKVGQGAVISGKSTVVPLPKAHEDKRGFGLVPRMLQPQRPAAPAAGAAPASVDDRVKDFLASLAGL</sequence>
<feature type="region of interest" description="Disordered" evidence="1">
    <location>
        <begin position="1"/>
        <end position="40"/>
    </location>
</feature>
<evidence type="ECO:0000256" key="1">
    <source>
        <dbReference type="SAM" id="MobiDB-lite"/>
    </source>
</evidence>
<evidence type="ECO:0000259" key="2">
    <source>
        <dbReference type="Pfam" id="PF09429"/>
    </source>
</evidence>
<dbReference type="EMBL" id="GL433860">
    <property type="protein sequence ID" value="EFN51835.1"/>
    <property type="molecule type" value="Genomic_DNA"/>
</dbReference>
<reference evidence="3 4" key="1">
    <citation type="journal article" date="2010" name="Plant Cell">
        <title>The Chlorella variabilis NC64A genome reveals adaptation to photosymbiosis, coevolution with viruses, and cryptic sex.</title>
        <authorList>
            <person name="Blanc G."/>
            <person name="Duncan G."/>
            <person name="Agarkova I."/>
            <person name="Borodovsky M."/>
            <person name="Gurnon J."/>
            <person name="Kuo A."/>
            <person name="Lindquist E."/>
            <person name="Lucas S."/>
            <person name="Pangilinan J."/>
            <person name="Polle J."/>
            <person name="Salamov A."/>
            <person name="Terry A."/>
            <person name="Yamada T."/>
            <person name="Dunigan D.D."/>
            <person name="Grigoriev I.V."/>
            <person name="Claverie J.M."/>
            <person name="Van Etten J.L."/>
        </authorList>
    </citation>
    <scope>NUCLEOTIDE SEQUENCE [LARGE SCALE GENOMIC DNA]</scope>
    <source>
        <strain evidence="3 4">NC64A</strain>
    </source>
</reference>
<protein>
    <recommendedName>
        <fullName evidence="2">Wbp11/ELF5/Saf1 N-terminal domain-containing protein</fullName>
    </recommendedName>
</protein>
<feature type="domain" description="Wbp11/ELF5/Saf1 N-terminal" evidence="2">
    <location>
        <begin position="7"/>
        <end position="42"/>
    </location>
</feature>
<dbReference type="RefSeq" id="XP_005843937.1">
    <property type="nucleotide sequence ID" value="XM_005843875.1"/>
</dbReference>
<dbReference type="InterPro" id="IPR019007">
    <property type="entry name" value="Wbp11/ELF5/Saf1_N"/>
</dbReference>
<dbReference type="GeneID" id="17351269"/>
<dbReference type="Proteomes" id="UP000008141">
    <property type="component" value="Unassembled WGS sequence"/>
</dbReference>
<keyword evidence="4" id="KW-1185">Reference proteome</keyword>
<dbReference type="Pfam" id="PF09429">
    <property type="entry name" value="Wbp11"/>
    <property type="match status" value="1"/>
</dbReference>